<dbReference type="GeneID" id="80540489"/>
<dbReference type="HAMAP" id="MF_04009">
    <property type="entry name" value="HSV_AN"/>
    <property type="match status" value="1"/>
</dbReference>
<keyword evidence="2" id="KW-0945">Host-virus interaction</keyword>
<feature type="region of interest" description="Disordered" evidence="8">
    <location>
        <begin position="37"/>
        <end position="56"/>
    </location>
</feature>
<evidence type="ECO:0000313" key="10">
    <source>
        <dbReference type="Proteomes" id="UP001148675"/>
    </source>
</evidence>
<dbReference type="InterPro" id="IPR034720">
    <property type="entry name" value="Viral_alk_exo"/>
</dbReference>
<evidence type="ECO:0000256" key="7">
    <source>
        <dbReference type="ARBA" id="ARBA00023200"/>
    </source>
</evidence>
<sequence length="592" mass="65600">MSLPKRQSFISSDEDILLQIPPKILIRSLDDVCPWSPWTQPETTTPQIDNQSSSSLRVAADVEDVCEGDLDSQIKNSPDPDASEQLTDSAEPTKDDLSWSASIIPDTLAPHITASTFGKHLHALVTKVHSPSEIDPLGARVNYLYKLATQLEDMGLISCGISKRLCNISKSAPAARPLHPKPLMRFFEAATQNQIECHLWALLRNGLTTASTLKWDTRGPCFSPQWLQQNTDFRRETPGQASAVIFGRVNEPTVRTLLFKYSIGRVDEPTDNKDEQKFIFHQPTDISDEQVHACGVLMDAYTGMVGASLDILVCPRDQHGLLAPPPNFPLSFYEVKCRAKYAFDPMDVTKPIVAAYHNLLLARTPAAFQAFIQSINKPGVQYVAPETMPGPEEALLTAAAQWKPCDGRVTKRRPTALDKRLLELNKTVTSDILLFGPPDIHAQTIRPLSWSSGNFVYKSPIFANPRHSNFKQILVQAYVLSSHFAQRPICPHLVTFIGRHRTPEEEGLHFQLESKSLSGTPKDNQDGAYNSAKATITPEQAIPVALLITPIHIDQNIYTALRRNSQTAFADTVAHIWASSHQSAETPATKTP</sequence>
<proteinExistence type="inferred from homology"/>
<dbReference type="Pfam" id="PF01771">
    <property type="entry name" value="Viral_alk_exo"/>
    <property type="match status" value="1"/>
</dbReference>
<keyword evidence="10" id="KW-1185">Reference proteome</keyword>
<feature type="region of interest" description="Disordered" evidence="8">
    <location>
        <begin position="69"/>
        <end position="94"/>
    </location>
</feature>
<dbReference type="SUPFAM" id="SSF52980">
    <property type="entry name" value="Restriction endonuclease-like"/>
    <property type="match status" value="1"/>
</dbReference>
<dbReference type="EMBL" id="MT900474">
    <property type="protein sequence ID" value="QOD40136.1"/>
    <property type="molecule type" value="Genomic_DNA"/>
</dbReference>
<dbReference type="GO" id="GO:0004519">
    <property type="term" value="F:endonuclease activity"/>
    <property type="evidence" value="ECO:0007669"/>
    <property type="project" value="UniProtKB-KW"/>
</dbReference>
<reference evidence="9" key="1">
    <citation type="submission" date="2020-08" db="EMBL/GenBank/DDBJ databases">
        <title>Genome sequences of two marsupial simplex viruses; Macropodid alphaherpesvirus 2 and 4.</title>
        <authorList>
            <person name="Vaz P.K."/>
            <person name="Mahony T."/>
            <person name="Hartley C.A."/>
            <person name="Motha J."/>
            <person name="Devlin J.M."/>
        </authorList>
    </citation>
    <scope>NUCLEOTIDE SEQUENCE</scope>
    <source>
        <strain evidence="9">V3116/09</strain>
    </source>
</reference>
<evidence type="ECO:0000256" key="6">
    <source>
        <dbReference type="ARBA" id="ARBA00022839"/>
    </source>
</evidence>
<evidence type="ECO:0000256" key="2">
    <source>
        <dbReference type="ARBA" id="ARBA00022581"/>
    </source>
</evidence>
<dbReference type="KEGG" id="vg:80540489"/>
<evidence type="ECO:0000256" key="5">
    <source>
        <dbReference type="ARBA" id="ARBA00022801"/>
    </source>
</evidence>
<dbReference type="GO" id="GO:0004527">
    <property type="term" value="F:exonuclease activity"/>
    <property type="evidence" value="ECO:0007669"/>
    <property type="project" value="UniProtKB-KW"/>
</dbReference>
<keyword evidence="4" id="KW-0255">Endonuclease</keyword>
<evidence type="ECO:0000256" key="3">
    <source>
        <dbReference type="ARBA" id="ARBA00022722"/>
    </source>
</evidence>
<gene>
    <name evidence="9" type="primary">UL12</name>
</gene>
<evidence type="ECO:0000256" key="1">
    <source>
        <dbReference type="ARBA" id="ARBA00022562"/>
    </source>
</evidence>
<dbReference type="InterPro" id="IPR011335">
    <property type="entry name" value="Restrct_endonuc-II-like"/>
</dbReference>
<evidence type="ECO:0000313" key="9">
    <source>
        <dbReference type="EMBL" id="QOD40136.1"/>
    </source>
</evidence>
<keyword evidence="3" id="KW-0540">Nuclease</keyword>
<dbReference type="Proteomes" id="UP001148675">
    <property type="component" value="Segment"/>
</dbReference>
<protein>
    <submittedName>
        <fullName evidence="9">Alkaline exonuclease</fullName>
    </submittedName>
</protein>
<keyword evidence="7" id="KW-1035">Host cytoplasm</keyword>
<evidence type="ECO:0000256" key="4">
    <source>
        <dbReference type="ARBA" id="ARBA00022759"/>
    </source>
</evidence>
<organism evidence="9 10">
    <name type="scientific">Macropodid alphaherpesvirus 4</name>
    <dbReference type="NCBI Taxonomy" id="2762721"/>
    <lineage>
        <taxon>Viruses</taxon>
        <taxon>Duplodnaviria</taxon>
        <taxon>Heunggongvirae</taxon>
        <taxon>Peploviricota</taxon>
        <taxon>Herviviricetes</taxon>
        <taxon>Herpesvirales</taxon>
        <taxon>Orthoherpesviridae</taxon>
        <taxon>Alphaherpesvirinae</taxon>
        <taxon>Simplexvirus</taxon>
        <taxon>Simplexvirus macropodidalpha4</taxon>
    </lineage>
</organism>
<keyword evidence="5" id="KW-0378">Hydrolase</keyword>
<keyword evidence="6 9" id="KW-0269">Exonuclease</keyword>
<dbReference type="RefSeq" id="YP_010801732.1">
    <property type="nucleotide sequence ID" value="NC_076968.1"/>
</dbReference>
<dbReference type="GO" id="GO:0003677">
    <property type="term" value="F:DNA binding"/>
    <property type="evidence" value="ECO:0007669"/>
    <property type="project" value="InterPro"/>
</dbReference>
<evidence type="ECO:0000256" key="8">
    <source>
        <dbReference type="SAM" id="MobiDB-lite"/>
    </source>
</evidence>
<accession>A0A7L7YUM6</accession>
<dbReference type="InterPro" id="IPR001616">
    <property type="entry name" value="Herpes_alk_exo"/>
</dbReference>
<keyword evidence="1" id="KW-1048">Host nucleus</keyword>
<dbReference type="PRINTS" id="PR00924">
    <property type="entry name" value="ALKEXNUCLASE"/>
</dbReference>
<name>A0A7L7YUM6_9ALPH</name>